<evidence type="ECO:0000313" key="1">
    <source>
        <dbReference type="EMBL" id="KAJ8005065.1"/>
    </source>
</evidence>
<comment type="caution">
    <text evidence="1">The sequence shown here is derived from an EMBL/GenBank/DDBJ whole genome shotgun (WGS) entry which is preliminary data.</text>
</comment>
<gene>
    <name evidence="1" type="ORF">DPEC_G00142790</name>
</gene>
<keyword evidence="2" id="KW-1185">Reference proteome</keyword>
<name>A0ACC2GNP4_DALPE</name>
<organism evidence="1 2">
    <name type="scientific">Dallia pectoralis</name>
    <name type="common">Alaska blackfish</name>
    <dbReference type="NCBI Taxonomy" id="75939"/>
    <lineage>
        <taxon>Eukaryota</taxon>
        <taxon>Metazoa</taxon>
        <taxon>Chordata</taxon>
        <taxon>Craniata</taxon>
        <taxon>Vertebrata</taxon>
        <taxon>Euteleostomi</taxon>
        <taxon>Actinopterygii</taxon>
        <taxon>Neopterygii</taxon>
        <taxon>Teleostei</taxon>
        <taxon>Protacanthopterygii</taxon>
        <taxon>Esociformes</taxon>
        <taxon>Umbridae</taxon>
        <taxon>Dallia</taxon>
    </lineage>
</organism>
<dbReference type="Proteomes" id="UP001157502">
    <property type="component" value="Chromosome 11"/>
</dbReference>
<proteinExistence type="predicted"/>
<protein>
    <submittedName>
        <fullName evidence="1">Uncharacterized protein</fullName>
    </submittedName>
</protein>
<dbReference type="EMBL" id="CM055738">
    <property type="protein sequence ID" value="KAJ8005065.1"/>
    <property type="molecule type" value="Genomic_DNA"/>
</dbReference>
<accession>A0ACC2GNP4</accession>
<reference evidence="1" key="1">
    <citation type="submission" date="2021-05" db="EMBL/GenBank/DDBJ databases">
        <authorList>
            <person name="Pan Q."/>
            <person name="Jouanno E."/>
            <person name="Zahm M."/>
            <person name="Klopp C."/>
            <person name="Cabau C."/>
            <person name="Louis A."/>
            <person name="Berthelot C."/>
            <person name="Parey E."/>
            <person name="Roest Crollius H."/>
            <person name="Montfort J."/>
            <person name="Robinson-Rechavi M."/>
            <person name="Bouchez O."/>
            <person name="Lampietro C."/>
            <person name="Lopez Roques C."/>
            <person name="Donnadieu C."/>
            <person name="Postlethwait J."/>
            <person name="Bobe J."/>
            <person name="Dillon D."/>
            <person name="Chandos A."/>
            <person name="von Hippel F."/>
            <person name="Guiguen Y."/>
        </authorList>
    </citation>
    <scope>NUCLEOTIDE SEQUENCE</scope>
    <source>
        <strain evidence="1">YG-Jan2019</strain>
    </source>
</reference>
<evidence type="ECO:0000313" key="2">
    <source>
        <dbReference type="Proteomes" id="UP001157502"/>
    </source>
</evidence>
<sequence>MAIEPSEARSQFIMLLLDFRGSSKCDARGMDAANAGVAHTCSAVLLNFTATNRVAERFEVDVDLGFALFFVFILCSFLLFTIVRCARLVLDPYRSISVALYQEEEQTEE</sequence>